<accession>A0A8T8WI22</accession>
<evidence type="ECO:0000313" key="2">
    <source>
        <dbReference type="Proteomes" id="UP000826254"/>
    </source>
</evidence>
<keyword evidence="2" id="KW-1185">Reference proteome</keyword>
<dbReference type="Pfam" id="PF04245">
    <property type="entry name" value="NA37"/>
    <property type="match status" value="1"/>
</dbReference>
<reference evidence="1 2" key="1">
    <citation type="journal article" date="2021" name="Int. J. Syst. Evol. Microbiol.">
        <title>Halobaculum halophilum sp. nov. and Halobaculum salinum sp. nov., isolated from salt lake and saline soil.</title>
        <authorList>
            <person name="Cui H.L."/>
            <person name="Shi X.W."/>
            <person name="Yin X.M."/>
            <person name="Yang X.Y."/>
            <person name="Hou J."/>
            <person name="Zhu L."/>
        </authorList>
    </citation>
    <scope>NUCLEOTIDE SEQUENCE [LARGE SCALE GENOMIC DNA]</scope>
    <source>
        <strain evidence="1 2">NBRC 109044</strain>
    </source>
</reference>
<evidence type="ECO:0000313" key="1">
    <source>
        <dbReference type="EMBL" id="QZP39522.1"/>
    </source>
</evidence>
<dbReference type="AlphaFoldDB" id="A0A8T8WI22"/>
<protein>
    <submittedName>
        <fullName evidence="1">Nucleoid-associated protein</fullName>
    </submittedName>
</protein>
<dbReference type="KEGG" id="hmp:K6T50_18280"/>
<dbReference type="GeneID" id="67180132"/>
<organism evidence="1 2">
    <name type="scientific">Halobaculum magnesiiphilum</name>
    <dbReference type="NCBI Taxonomy" id="1017351"/>
    <lineage>
        <taxon>Archaea</taxon>
        <taxon>Methanobacteriati</taxon>
        <taxon>Methanobacteriota</taxon>
        <taxon>Stenosarchaea group</taxon>
        <taxon>Halobacteria</taxon>
        <taxon>Halobacteriales</taxon>
        <taxon>Haloferacaceae</taxon>
        <taxon>Halobaculum</taxon>
    </lineage>
</organism>
<keyword evidence="1" id="KW-0614">Plasmid</keyword>
<sequence>MVININAVAFSPVSNEIESGDEDDWVVSTRTVDIDDRVMGIFVGYVTRVINKEDNGKVTVGHFSNGTAGDSDAGDQTQERLDRILDLDLDDEDSSDYTEFEDLSESLKNRLITHMDGRTSRGYLFTIQAVNDGEPFVGILKLDVVDSEERPILDRDTRQLEYEEIENAFPPTDDLQKGCTYPIFDPLNDDNVFNLDGDVKFLQEDSDSEYFEEFMGCVTSSGSREQSQTILNGLSGIKQEQDGTVLGPDEVQDARTTIQGTDGVADGGTVHEAAEQALGEDYDEDEVDEMLYEEGETEVQIDPNNTTKYVVYDIDGIKIKAKMSDADGDKIDIQRPEHEDGEYVVTIRGDELDQDFQG</sequence>
<dbReference type="Proteomes" id="UP000826254">
    <property type="component" value="Plasmid unnamed2"/>
</dbReference>
<dbReference type="EMBL" id="CP081960">
    <property type="protein sequence ID" value="QZP39522.1"/>
    <property type="molecule type" value="Genomic_DNA"/>
</dbReference>
<dbReference type="RefSeq" id="WP_222609271.1">
    <property type="nucleotide sequence ID" value="NZ_CP081960.1"/>
</dbReference>
<name>A0A8T8WI22_9EURY</name>
<dbReference type="GO" id="GO:0009295">
    <property type="term" value="C:nucleoid"/>
    <property type="evidence" value="ECO:0007669"/>
    <property type="project" value="InterPro"/>
</dbReference>
<proteinExistence type="predicted"/>
<dbReference type="InterPro" id="IPR007358">
    <property type="entry name" value="Nucleoid_associated_NdpA"/>
</dbReference>
<gene>
    <name evidence="1" type="ORF">K6T50_18280</name>
</gene>
<geneLocation type="plasmid" evidence="1 2">
    <name>unnamed2</name>
</geneLocation>